<name>A0AA40DI32_9PEZI</name>
<proteinExistence type="predicted"/>
<dbReference type="Proteomes" id="UP001172101">
    <property type="component" value="Unassembled WGS sequence"/>
</dbReference>
<reference evidence="2" key="1">
    <citation type="submission" date="2023-06" db="EMBL/GenBank/DDBJ databases">
        <title>Genome-scale phylogeny and comparative genomics of the fungal order Sordariales.</title>
        <authorList>
            <consortium name="Lawrence Berkeley National Laboratory"/>
            <person name="Hensen N."/>
            <person name="Bonometti L."/>
            <person name="Westerberg I."/>
            <person name="Brannstrom I.O."/>
            <person name="Guillou S."/>
            <person name="Cros-Aarteil S."/>
            <person name="Calhoun S."/>
            <person name="Haridas S."/>
            <person name="Kuo A."/>
            <person name="Mondo S."/>
            <person name="Pangilinan J."/>
            <person name="Riley R."/>
            <person name="LaButti K."/>
            <person name="Andreopoulos B."/>
            <person name="Lipzen A."/>
            <person name="Chen C."/>
            <person name="Yanf M."/>
            <person name="Daum C."/>
            <person name="Ng V."/>
            <person name="Clum A."/>
            <person name="Steindorff A."/>
            <person name="Ohm R."/>
            <person name="Martin F."/>
            <person name="Silar P."/>
            <person name="Natvig D."/>
            <person name="Lalanne C."/>
            <person name="Gautier V."/>
            <person name="Ament-velasquez S.L."/>
            <person name="Kruys A."/>
            <person name="Hutchinson M.I."/>
            <person name="Powell A.J."/>
            <person name="Barry K."/>
            <person name="Miller A.N."/>
            <person name="Grigoriev I.V."/>
            <person name="Debuchy R."/>
            <person name="Gladieux P."/>
            <person name="Thoren M.H."/>
            <person name="Johannesson H."/>
        </authorList>
    </citation>
    <scope>NUCLEOTIDE SEQUENCE</scope>
    <source>
        <strain evidence="2">SMH2392-1A</strain>
    </source>
</reference>
<sequence length="717" mass="79366">MDDAVDVSDSDDAAEGFDPGSAIQNRDLIRLVRTSAGSELFVNHVAQEQLKGVGQSNWGGLLSAAPDALGRLGQCFVLASDPLASSLVFPESAGLKYTSLRANLVHCSDLGRKAFRDAEARMKKVSMVAQAVCEPDGTIDMIIQATEDEDLAELDLPEQLAALKRVSNDCVEDTKAIKEKVAAWSQYAGLVYQACVDKDESLGKEEHDLDGQIVDRRLTVGMKKERVNNVKSQTSHYRGQLATRQEEVNRANKSMHRGGFTDIGTKLGDAVIDTAMSLINPFSGFSINLGFGGGGGKKDGKKKDGKKDGKDQFYTPDPSDGAAQQDAGFALADRLLPVVHRFAELLVSGPDDLNGVDWEALGGTGKHVGSRKDAVWNIEDHIKDVLQQFSRENSTLVWQIREEMKPVEEVAEAIRGMMKQERNVNERTHEQVEKSAKAWRGEVRRTETALGKILGARAKKEEERKQRTEIRLRSTKMSPAEIRFERFRMAQQALFDAETKLNQRLEDEMRALEEFNAMQQGLEKLLTSKATLAQVKEIVGECVKHLQLFCEKLDQLTTFFTEMQNYINDIDKHRVDQFSQVAAVAKKLGGLASEAASEQTRLRREKVKRQKLEQLRLKALELKGHYLVAQAMANTYSEVSAKYILPGVSRIDRLSLPDPKSISAGERAQKIAEVGALAAQARKGVKLLANARKEQFLTAMTEQRGVIEEAGQLGIEN</sequence>
<protein>
    <submittedName>
        <fullName evidence="2">Uncharacterized protein</fullName>
    </submittedName>
</protein>
<dbReference type="RefSeq" id="XP_060290859.1">
    <property type="nucleotide sequence ID" value="XM_060444439.1"/>
</dbReference>
<feature type="compositionally biased region" description="Basic and acidic residues" evidence="1">
    <location>
        <begin position="296"/>
        <end position="311"/>
    </location>
</feature>
<dbReference type="EMBL" id="JAUIRO010000008">
    <property type="protein sequence ID" value="KAK0704000.1"/>
    <property type="molecule type" value="Genomic_DNA"/>
</dbReference>
<dbReference type="PANTHER" id="PTHR33488:SF2">
    <property type="entry name" value="EARLY ENDOSOME ANTIGEN 1-LIKE"/>
    <property type="match status" value="1"/>
</dbReference>
<gene>
    <name evidence="2" type="ORF">B0T26DRAFT_744611</name>
</gene>
<evidence type="ECO:0000313" key="2">
    <source>
        <dbReference type="EMBL" id="KAK0704000.1"/>
    </source>
</evidence>
<dbReference type="GeneID" id="85327709"/>
<comment type="caution">
    <text evidence="2">The sequence shown here is derived from an EMBL/GenBank/DDBJ whole genome shotgun (WGS) entry which is preliminary data.</text>
</comment>
<evidence type="ECO:0000313" key="3">
    <source>
        <dbReference type="Proteomes" id="UP001172101"/>
    </source>
</evidence>
<accession>A0AA40DI32</accession>
<feature type="region of interest" description="Disordered" evidence="1">
    <location>
        <begin position="294"/>
        <end position="324"/>
    </location>
</feature>
<organism evidence="2 3">
    <name type="scientific">Lasiosphaeria miniovina</name>
    <dbReference type="NCBI Taxonomy" id="1954250"/>
    <lineage>
        <taxon>Eukaryota</taxon>
        <taxon>Fungi</taxon>
        <taxon>Dikarya</taxon>
        <taxon>Ascomycota</taxon>
        <taxon>Pezizomycotina</taxon>
        <taxon>Sordariomycetes</taxon>
        <taxon>Sordariomycetidae</taxon>
        <taxon>Sordariales</taxon>
        <taxon>Lasiosphaeriaceae</taxon>
        <taxon>Lasiosphaeria</taxon>
    </lineage>
</organism>
<dbReference type="PANTHER" id="PTHR33488">
    <property type="entry name" value="ZGC:162509"/>
    <property type="match status" value="1"/>
</dbReference>
<dbReference type="AlphaFoldDB" id="A0AA40DI32"/>
<keyword evidence="3" id="KW-1185">Reference proteome</keyword>
<evidence type="ECO:0000256" key="1">
    <source>
        <dbReference type="SAM" id="MobiDB-lite"/>
    </source>
</evidence>